<feature type="domain" description="ASCH" evidence="1">
    <location>
        <begin position="8"/>
        <end position="69"/>
    </location>
</feature>
<evidence type="ECO:0000259" key="1">
    <source>
        <dbReference type="Pfam" id="PF04266"/>
    </source>
</evidence>
<comment type="caution">
    <text evidence="2">The sequence shown here is derived from an EMBL/GenBank/DDBJ whole genome shotgun (WGS) entry which is preliminary data.</text>
</comment>
<dbReference type="Proteomes" id="UP000236642">
    <property type="component" value="Unassembled WGS sequence"/>
</dbReference>
<sequence>MRPELGLIVQEPYATYIVSGEKTWEIRRYPTHIRGRIGIVSSRGWIGTVVLAEVRGPVPVEALRRKFPQHRADPEFLEAYARGRPLYIWVLTDPQRFPEPIPIHRPRGPVVWVRLQEAVAERTS</sequence>
<dbReference type="SUPFAM" id="SSF88697">
    <property type="entry name" value="PUA domain-like"/>
    <property type="match status" value="1"/>
</dbReference>
<dbReference type="EMBL" id="BEHY01000020">
    <property type="protein sequence ID" value="GBD08888.1"/>
    <property type="molecule type" value="Genomic_DNA"/>
</dbReference>
<organism evidence="2 3">
    <name type="scientific">Candidatus Thermoflexus japonica</name>
    <dbReference type="NCBI Taxonomy" id="2035417"/>
    <lineage>
        <taxon>Bacteria</taxon>
        <taxon>Bacillati</taxon>
        <taxon>Chloroflexota</taxon>
        <taxon>Thermoflexia</taxon>
        <taxon>Thermoflexales</taxon>
        <taxon>Thermoflexaceae</taxon>
        <taxon>Thermoflexus</taxon>
    </lineage>
</organism>
<dbReference type="InterPro" id="IPR015947">
    <property type="entry name" value="PUA-like_sf"/>
</dbReference>
<dbReference type="Pfam" id="PF04266">
    <property type="entry name" value="ASCH"/>
    <property type="match status" value="1"/>
</dbReference>
<evidence type="ECO:0000313" key="3">
    <source>
        <dbReference type="Proteomes" id="UP000236642"/>
    </source>
</evidence>
<dbReference type="AlphaFoldDB" id="A0A2H5Y6D7"/>
<accession>A0A2H5Y6D7</accession>
<gene>
    <name evidence="2" type="ORF">HRbin22_01131</name>
</gene>
<dbReference type="InterPro" id="IPR007374">
    <property type="entry name" value="ASCH_domain"/>
</dbReference>
<proteinExistence type="predicted"/>
<evidence type="ECO:0000313" key="2">
    <source>
        <dbReference type="EMBL" id="GBD08888.1"/>
    </source>
</evidence>
<dbReference type="Gene3D" id="2.30.130.30">
    <property type="entry name" value="Hypothetical protein"/>
    <property type="match status" value="1"/>
</dbReference>
<name>A0A2H5Y6D7_9CHLR</name>
<protein>
    <recommendedName>
        <fullName evidence="1">ASCH domain-containing protein</fullName>
    </recommendedName>
</protein>
<reference evidence="3" key="1">
    <citation type="submission" date="2017-09" db="EMBL/GenBank/DDBJ databases">
        <title>Metaegenomics of thermophilic ammonia-oxidizing enrichment culture.</title>
        <authorList>
            <person name="Kato S."/>
            <person name="Suzuki K."/>
        </authorList>
    </citation>
    <scope>NUCLEOTIDE SEQUENCE [LARGE SCALE GENOMIC DNA]</scope>
</reference>